<dbReference type="Proteomes" id="UP000193642">
    <property type="component" value="Unassembled WGS sequence"/>
</dbReference>
<sequence>MKSAHDAVADVEASILEARYAATSVRKRVNDWMSVSFVRVSKKVTKDMGMDSNEAVQTKKALEDTKEVLGLKKQEAHCDVNSGIRNDQFSTSGSMNRLWACSSVVSGSVTAVGVRQMMYNLASENIAFYDLSLDKETSIRYDDNNLLSLNLVFETKDHIYGFENALLKYIESFNRQHQCILSLILESFNFSLLATSSDSQHQRIYHQDYCRLDIEDSPPALDTQFYEHPKTSCVDINNPLFLHQRIENENIFSQMFCQPNKCYLLEKSSCFGARERFESNENNVILLSKDFHALVDALNGDVPGILMALKSYSRLPSKETGRFEVEVFVEFFETTLEEVYSPRLKSDSLKLSDLVWSTPLSVENVDDFKFCLTWKTEKTSEQWIMMGRREFNYRQF</sequence>
<evidence type="ECO:0000313" key="2">
    <source>
        <dbReference type="Proteomes" id="UP000193642"/>
    </source>
</evidence>
<dbReference type="OrthoDB" id="2156213at2759"/>
<gene>
    <name evidence="1" type="ORF">BCR33DRAFT_850175</name>
</gene>
<reference evidence="1 2" key="1">
    <citation type="submission" date="2016-07" db="EMBL/GenBank/DDBJ databases">
        <title>Pervasive Adenine N6-methylation of Active Genes in Fungi.</title>
        <authorList>
            <consortium name="DOE Joint Genome Institute"/>
            <person name="Mondo S.J."/>
            <person name="Dannebaum R.O."/>
            <person name="Kuo R.C."/>
            <person name="Labutti K."/>
            <person name="Haridas S."/>
            <person name="Kuo A."/>
            <person name="Salamov A."/>
            <person name="Ahrendt S.R."/>
            <person name="Lipzen A."/>
            <person name="Sullivan W."/>
            <person name="Andreopoulos W.B."/>
            <person name="Clum A."/>
            <person name="Lindquist E."/>
            <person name="Daum C."/>
            <person name="Ramamoorthy G.K."/>
            <person name="Gryganskyi A."/>
            <person name="Culley D."/>
            <person name="Magnuson J.K."/>
            <person name="James T.Y."/>
            <person name="O'Malley M.A."/>
            <person name="Stajich J.E."/>
            <person name="Spatafora J.W."/>
            <person name="Visel A."/>
            <person name="Grigoriev I.V."/>
        </authorList>
    </citation>
    <scope>NUCLEOTIDE SEQUENCE [LARGE SCALE GENOMIC DNA]</scope>
    <source>
        <strain evidence="1 2">JEL800</strain>
    </source>
</reference>
<evidence type="ECO:0000313" key="1">
    <source>
        <dbReference type="EMBL" id="ORY45340.1"/>
    </source>
</evidence>
<name>A0A1Y2CE54_9FUNG</name>
<dbReference type="AlphaFoldDB" id="A0A1Y2CE54"/>
<dbReference type="EMBL" id="MCGO01000020">
    <property type="protein sequence ID" value="ORY45340.1"/>
    <property type="molecule type" value="Genomic_DNA"/>
</dbReference>
<proteinExistence type="predicted"/>
<organism evidence="1 2">
    <name type="scientific">Rhizoclosmatium globosum</name>
    <dbReference type="NCBI Taxonomy" id="329046"/>
    <lineage>
        <taxon>Eukaryota</taxon>
        <taxon>Fungi</taxon>
        <taxon>Fungi incertae sedis</taxon>
        <taxon>Chytridiomycota</taxon>
        <taxon>Chytridiomycota incertae sedis</taxon>
        <taxon>Chytridiomycetes</taxon>
        <taxon>Chytridiales</taxon>
        <taxon>Chytriomycetaceae</taxon>
        <taxon>Rhizoclosmatium</taxon>
    </lineage>
</organism>
<keyword evidence="2" id="KW-1185">Reference proteome</keyword>
<accession>A0A1Y2CE54</accession>
<protein>
    <submittedName>
        <fullName evidence="1">Uncharacterized protein</fullName>
    </submittedName>
</protein>
<comment type="caution">
    <text evidence="1">The sequence shown here is derived from an EMBL/GenBank/DDBJ whole genome shotgun (WGS) entry which is preliminary data.</text>
</comment>